<comment type="caution">
    <text evidence="2">The sequence shown here is derived from an EMBL/GenBank/DDBJ whole genome shotgun (WGS) entry which is preliminary data.</text>
</comment>
<organism evidence="2 3">
    <name type="scientific">Colletotrichum musicola</name>
    <dbReference type="NCBI Taxonomy" id="2175873"/>
    <lineage>
        <taxon>Eukaryota</taxon>
        <taxon>Fungi</taxon>
        <taxon>Dikarya</taxon>
        <taxon>Ascomycota</taxon>
        <taxon>Pezizomycotina</taxon>
        <taxon>Sordariomycetes</taxon>
        <taxon>Hypocreomycetidae</taxon>
        <taxon>Glomerellales</taxon>
        <taxon>Glomerellaceae</taxon>
        <taxon>Colletotrichum</taxon>
        <taxon>Colletotrichum orchidearum species complex</taxon>
    </lineage>
</organism>
<feature type="compositionally biased region" description="Polar residues" evidence="1">
    <location>
        <begin position="19"/>
        <end position="33"/>
    </location>
</feature>
<evidence type="ECO:0000313" key="2">
    <source>
        <dbReference type="EMBL" id="KAF6843244.1"/>
    </source>
</evidence>
<sequence>MKAPAAPRKTLAAPRKTLPTPTGTNANVTNSSVPKAEHPRPTRKRKALSTPNTPATGPEPKRQLVEAVPAKPA</sequence>
<protein>
    <submittedName>
        <fullName evidence="2">Uncharacterized protein</fullName>
    </submittedName>
</protein>
<evidence type="ECO:0000313" key="3">
    <source>
        <dbReference type="Proteomes" id="UP000639643"/>
    </source>
</evidence>
<dbReference type="Proteomes" id="UP000639643">
    <property type="component" value="Unassembled WGS sequence"/>
</dbReference>
<proteinExistence type="predicted"/>
<feature type="region of interest" description="Disordered" evidence="1">
    <location>
        <begin position="1"/>
        <end position="73"/>
    </location>
</feature>
<dbReference type="AlphaFoldDB" id="A0A8H6NVD4"/>
<evidence type="ECO:0000256" key="1">
    <source>
        <dbReference type="SAM" id="MobiDB-lite"/>
    </source>
</evidence>
<gene>
    <name evidence="2" type="ORF">CMUS01_02287</name>
</gene>
<dbReference type="EMBL" id="WIGM01000046">
    <property type="protein sequence ID" value="KAF6843244.1"/>
    <property type="molecule type" value="Genomic_DNA"/>
</dbReference>
<keyword evidence="3" id="KW-1185">Reference proteome</keyword>
<reference evidence="2" key="1">
    <citation type="journal article" date="2020" name="Phytopathology">
        <title>Genome Sequence Resources of Colletotrichum truncatum, C. plurivorum, C. musicola, and C. sojae: Four Species Pathogenic to Soybean (Glycine max).</title>
        <authorList>
            <person name="Rogerio F."/>
            <person name="Boufleur T.R."/>
            <person name="Ciampi-Guillardi M."/>
            <person name="Sukno S.A."/>
            <person name="Thon M.R."/>
            <person name="Massola Junior N.S."/>
            <person name="Baroncelli R."/>
        </authorList>
    </citation>
    <scope>NUCLEOTIDE SEQUENCE</scope>
    <source>
        <strain evidence="2">LFN0074</strain>
    </source>
</reference>
<accession>A0A8H6NVD4</accession>
<name>A0A8H6NVD4_9PEZI</name>